<proteinExistence type="predicted"/>
<feature type="transmembrane region" description="Helical" evidence="1">
    <location>
        <begin position="156"/>
        <end position="175"/>
    </location>
</feature>
<gene>
    <name evidence="4" type="ORF">GCM10022381_41530</name>
</gene>
<keyword evidence="5" id="KW-1185">Reference proteome</keyword>
<dbReference type="Proteomes" id="UP001501803">
    <property type="component" value="Unassembled WGS sequence"/>
</dbReference>
<feature type="domain" description="Leucine rich repeat variant" evidence="2">
    <location>
        <begin position="572"/>
        <end position="627"/>
    </location>
</feature>
<feature type="transmembrane region" description="Helical" evidence="1">
    <location>
        <begin position="423"/>
        <end position="445"/>
    </location>
</feature>
<evidence type="ECO:0000313" key="4">
    <source>
        <dbReference type="EMBL" id="GAA3895712.1"/>
    </source>
</evidence>
<comment type="caution">
    <text evidence="4">The sequence shown here is derived from an EMBL/GenBank/DDBJ whole genome shotgun (WGS) entry which is preliminary data.</text>
</comment>
<evidence type="ECO:0000256" key="1">
    <source>
        <dbReference type="SAM" id="Phobius"/>
    </source>
</evidence>
<evidence type="ECO:0000259" key="2">
    <source>
        <dbReference type="Pfam" id="PF25591"/>
    </source>
</evidence>
<dbReference type="InterPro" id="IPR057893">
    <property type="entry name" value="LRV_2"/>
</dbReference>
<dbReference type="Pfam" id="PF25592">
    <property type="entry name" value="DUF7937"/>
    <property type="match status" value="1"/>
</dbReference>
<sequence>MTFDPTAAQPHAQVPMPAYSQPQAADQQFGAPQPQFVARAPRPNPFVGVPLSDWVRDGGALLLLLISLALPWTIRADDLDSVRLVAASGRVEVILITLLSVFSLSLTYLARAGVFGPTVGTQQIWLFRLLANLPYFLLVVVYIVIDAVRAEPLSGLGYAAALGLAGAFLAAQPRAAEVVGIGADHPVARLWQRIALGYAVFGGLTAFAALIFGVLSTVDSSISPLMLLSMIVTLLFGATAVLVPLIGVIRGKAIWLTIARAVGGMAVGVVIINAFTGFTLAFAGIESLRGGGYLIVLATGLLGLASSPALTATMKPLSALTRWFGVASTSFVLIIVVAGFTLFLSVFTLLAYGANTSTTGLSIGTIVVMVAVMVIATIARAFLRSNPAGSQWLVLGLLGVIVVLGIVNIVIRNVIPSVGTSEDLVRMLIANGAFQGVSLFSYSMFFVESTWSLVLAFGLPTLAIVALTIPADVRAYYRQYAPVRQPTAGAPVGYQAAGLQVPGYQAAAMQSGVTAPVPGQVAPAQLVPTPVVSAQFVAEQVAPALVVPTPVPATDVAPFAPQTSPVMRVALSEAADPATSVERLFAIASENPGAWPDLAANPSTYPDLVQWLAQSPDPRVQQALRARNPA</sequence>
<dbReference type="InterPro" id="IPR057697">
    <property type="entry name" value="DUF7937"/>
</dbReference>
<evidence type="ECO:0000313" key="5">
    <source>
        <dbReference type="Proteomes" id="UP001501803"/>
    </source>
</evidence>
<keyword evidence="1" id="KW-1133">Transmembrane helix</keyword>
<dbReference type="RefSeq" id="WP_345069842.1">
    <property type="nucleotide sequence ID" value="NZ_BAABCN010000018.1"/>
</dbReference>
<dbReference type="EMBL" id="BAABCN010000018">
    <property type="protein sequence ID" value="GAA3895712.1"/>
    <property type="molecule type" value="Genomic_DNA"/>
</dbReference>
<feature type="transmembrane region" description="Helical" evidence="1">
    <location>
        <begin position="93"/>
        <end position="113"/>
    </location>
</feature>
<accession>A0ABP7LA34</accession>
<feature type="transmembrane region" description="Helical" evidence="1">
    <location>
        <begin position="227"/>
        <end position="249"/>
    </location>
</feature>
<feature type="domain" description="DUF7937" evidence="3">
    <location>
        <begin position="53"/>
        <end position="476"/>
    </location>
</feature>
<feature type="transmembrane region" description="Helical" evidence="1">
    <location>
        <begin position="451"/>
        <end position="469"/>
    </location>
</feature>
<feature type="transmembrane region" description="Helical" evidence="1">
    <location>
        <begin position="195"/>
        <end position="215"/>
    </location>
</feature>
<keyword evidence="1" id="KW-0812">Transmembrane</keyword>
<evidence type="ECO:0000259" key="3">
    <source>
        <dbReference type="Pfam" id="PF25592"/>
    </source>
</evidence>
<keyword evidence="1" id="KW-0472">Membrane</keyword>
<feature type="transmembrane region" description="Helical" evidence="1">
    <location>
        <begin position="292"/>
        <end position="311"/>
    </location>
</feature>
<dbReference type="Pfam" id="PF25591">
    <property type="entry name" value="LRV_2"/>
    <property type="match status" value="1"/>
</dbReference>
<protein>
    <submittedName>
        <fullName evidence="4">Uncharacterized protein</fullName>
    </submittedName>
</protein>
<feature type="transmembrane region" description="Helical" evidence="1">
    <location>
        <begin position="125"/>
        <end position="144"/>
    </location>
</feature>
<name>A0ABP7LA34_9MICO</name>
<reference evidence="5" key="1">
    <citation type="journal article" date="2019" name="Int. J. Syst. Evol. Microbiol.">
        <title>The Global Catalogue of Microorganisms (GCM) 10K type strain sequencing project: providing services to taxonomists for standard genome sequencing and annotation.</title>
        <authorList>
            <consortium name="The Broad Institute Genomics Platform"/>
            <consortium name="The Broad Institute Genome Sequencing Center for Infectious Disease"/>
            <person name="Wu L."/>
            <person name="Ma J."/>
        </authorList>
    </citation>
    <scope>NUCLEOTIDE SEQUENCE [LARGE SCALE GENOMIC DNA]</scope>
    <source>
        <strain evidence="5">JCM 17021</strain>
    </source>
</reference>
<feature type="transmembrane region" description="Helical" evidence="1">
    <location>
        <begin position="361"/>
        <end position="383"/>
    </location>
</feature>
<feature type="transmembrane region" description="Helical" evidence="1">
    <location>
        <begin position="331"/>
        <end position="354"/>
    </location>
</feature>
<feature type="transmembrane region" description="Helical" evidence="1">
    <location>
        <begin position="389"/>
        <end position="411"/>
    </location>
</feature>
<organism evidence="4 5">
    <name type="scientific">Leifsonia kafniensis</name>
    <dbReference type="NCBI Taxonomy" id="475957"/>
    <lineage>
        <taxon>Bacteria</taxon>
        <taxon>Bacillati</taxon>
        <taxon>Actinomycetota</taxon>
        <taxon>Actinomycetes</taxon>
        <taxon>Micrococcales</taxon>
        <taxon>Microbacteriaceae</taxon>
        <taxon>Leifsonia</taxon>
    </lineage>
</organism>
<feature type="transmembrane region" description="Helical" evidence="1">
    <location>
        <begin position="261"/>
        <end position="285"/>
    </location>
</feature>